<dbReference type="InterPro" id="IPR019127">
    <property type="entry name" value="Exosortase"/>
</dbReference>
<evidence type="ECO:0000313" key="10">
    <source>
        <dbReference type="Proteomes" id="UP000001822"/>
    </source>
</evidence>
<feature type="transmembrane region" description="Helical" evidence="8">
    <location>
        <begin position="16"/>
        <end position="37"/>
    </location>
</feature>
<evidence type="ECO:0000256" key="7">
    <source>
        <dbReference type="ARBA" id="ARBA00023136"/>
    </source>
</evidence>
<dbReference type="GO" id="GO:0008233">
    <property type="term" value="F:peptidase activity"/>
    <property type="evidence" value="ECO:0007669"/>
    <property type="project" value="UniProtKB-KW"/>
</dbReference>
<dbReference type="GO" id="GO:0006508">
    <property type="term" value="P:proteolysis"/>
    <property type="evidence" value="ECO:0007669"/>
    <property type="project" value="UniProtKB-KW"/>
</dbReference>
<evidence type="ECO:0000256" key="2">
    <source>
        <dbReference type="ARBA" id="ARBA00022475"/>
    </source>
</evidence>
<evidence type="ECO:0008006" key="11">
    <source>
        <dbReference type="Google" id="ProtNLM"/>
    </source>
</evidence>
<feature type="transmembrane region" description="Helical" evidence="8">
    <location>
        <begin position="57"/>
        <end position="81"/>
    </location>
</feature>
<feature type="transmembrane region" description="Helical" evidence="8">
    <location>
        <begin position="122"/>
        <end position="145"/>
    </location>
</feature>
<dbReference type="Proteomes" id="UP000001822">
    <property type="component" value="Chromosome"/>
</dbReference>
<proteinExistence type="predicted"/>
<evidence type="ECO:0000256" key="3">
    <source>
        <dbReference type="ARBA" id="ARBA00022670"/>
    </source>
</evidence>
<keyword evidence="6 8" id="KW-1133">Transmembrane helix</keyword>
<evidence type="ECO:0000256" key="1">
    <source>
        <dbReference type="ARBA" id="ARBA00004651"/>
    </source>
</evidence>
<organism evidence="9 10">
    <name type="scientific">Cytophaga hutchinsonii (strain ATCC 33406 / DSM 1761 / CIP 103989 / NBRC 15051 / NCIMB 9469 / D465)</name>
    <dbReference type="NCBI Taxonomy" id="269798"/>
    <lineage>
        <taxon>Bacteria</taxon>
        <taxon>Pseudomonadati</taxon>
        <taxon>Bacteroidota</taxon>
        <taxon>Cytophagia</taxon>
        <taxon>Cytophagales</taxon>
        <taxon>Cytophagaceae</taxon>
        <taxon>Cytophaga</taxon>
    </lineage>
</organism>
<evidence type="ECO:0000313" key="9">
    <source>
        <dbReference type="EMBL" id="ABG58127.1"/>
    </source>
</evidence>
<dbReference type="AlphaFoldDB" id="A0A6N4SPA5"/>
<protein>
    <recommendedName>
        <fullName evidence="11">Exosortase/archaeosortase family protein</fullName>
    </recommendedName>
</protein>
<dbReference type="KEGG" id="chu:CHU_0844"/>
<keyword evidence="7 8" id="KW-0472">Membrane</keyword>
<evidence type="ECO:0000256" key="8">
    <source>
        <dbReference type="SAM" id="Phobius"/>
    </source>
</evidence>
<keyword evidence="10" id="KW-1185">Reference proteome</keyword>
<evidence type="ECO:0000256" key="4">
    <source>
        <dbReference type="ARBA" id="ARBA00022692"/>
    </source>
</evidence>
<dbReference type="EMBL" id="CP000383">
    <property type="protein sequence ID" value="ABG58127.1"/>
    <property type="molecule type" value="Genomic_DNA"/>
</dbReference>
<evidence type="ECO:0000256" key="5">
    <source>
        <dbReference type="ARBA" id="ARBA00022801"/>
    </source>
</evidence>
<dbReference type="InterPro" id="IPR026392">
    <property type="entry name" value="Exo/Archaeosortase_dom"/>
</dbReference>
<keyword evidence="5" id="KW-0378">Hydrolase</keyword>
<keyword evidence="4 8" id="KW-0812">Transmembrane</keyword>
<dbReference type="NCBIfam" id="TIGR04178">
    <property type="entry name" value="exo_archaeo"/>
    <property type="match status" value="1"/>
</dbReference>
<keyword evidence="3" id="KW-0645">Protease</keyword>
<dbReference type="GO" id="GO:0005886">
    <property type="term" value="C:plasma membrane"/>
    <property type="evidence" value="ECO:0007669"/>
    <property type="project" value="UniProtKB-SubCell"/>
</dbReference>
<name>A0A6N4SPA5_CYTH3</name>
<evidence type="ECO:0000256" key="6">
    <source>
        <dbReference type="ARBA" id="ARBA00022989"/>
    </source>
</evidence>
<accession>A0A6N4SPA5</accession>
<reference evidence="9 10" key="1">
    <citation type="journal article" date="2007" name="Appl. Environ. Microbiol.">
        <title>Genome sequence of the cellulolytic gliding bacterium Cytophaga hutchinsonii.</title>
        <authorList>
            <person name="Xie G."/>
            <person name="Bruce D.C."/>
            <person name="Challacombe J.F."/>
            <person name="Chertkov O."/>
            <person name="Detter J.C."/>
            <person name="Gilna P."/>
            <person name="Han C.S."/>
            <person name="Lucas S."/>
            <person name="Misra M."/>
            <person name="Myers G.L."/>
            <person name="Richardson P."/>
            <person name="Tapia R."/>
            <person name="Thayer N."/>
            <person name="Thompson L.S."/>
            <person name="Brettin T.S."/>
            <person name="Henrissat B."/>
            <person name="Wilson D.B."/>
            <person name="McBride M.J."/>
        </authorList>
    </citation>
    <scope>NUCLEOTIDE SEQUENCE [LARGE SCALE GENOMIC DNA]</scope>
    <source>
        <strain evidence="10">ATCC 33406 / DSM 1761 / CIP 103989 / NBRC 15051 / NCIMB 9469 / D465</strain>
    </source>
</reference>
<gene>
    <name evidence="9" type="ordered locus">CHU_0844</name>
</gene>
<feature type="transmembrane region" description="Helical" evidence="8">
    <location>
        <begin position="87"/>
        <end position="110"/>
    </location>
</feature>
<feature type="transmembrane region" description="Helical" evidence="8">
    <location>
        <begin position="160"/>
        <end position="177"/>
    </location>
</feature>
<keyword evidence="2" id="KW-1003">Cell membrane</keyword>
<sequence length="187" mass="21141">MHQYLMNLLDSGTKKILIIFIKTLGIYTILSVFFYCYEGLVDQQGKYYSPFLDQYSIIKLILNLLIYPLVWILKILGYTISVHSPSVWVGASGVTILTPCLGIQIMIGYVSLILGFPAAKKLLFLIAGLVLIHLLNIGRMLSILLTIEKHPSVIDISHDIFTYLSYAAILVLYYVWVKNYSDIEVTG</sequence>
<comment type="subcellular location">
    <subcellularLocation>
        <location evidence="1">Cell membrane</location>
        <topology evidence="1">Multi-pass membrane protein</topology>
    </subcellularLocation>
</comment>
<dbReference type="Pfam" id="PF09721">
    <property type="entry name" value="Exosortase_EpsH"/>
    <property type="match status" value="1"/>
</dbReference>